<gene>
    <name evidence="7" type="ORF">SELMODRAFT_176924</name>
</gene>
<dbReference type="CDD" id="cd09256">
    <property type="entry name" value="AP_MuD_MHD"/>
    <property type="match status" value="1"/>
</dbReference>
<reference evidence="7 8" key="1">
    <citation type="journal article" date="2011" name="Science">
        <title>The Selaginella genome identifies genetic changes associated with the evolution of vascular plants.</title>
        <authorList>
            <person name="Banks J.A."/>
            <person name="Nishiyama T."/>
            <person name="Hasebe M."/>
            <person name="Bowman J.L."/>
            <person name="Gribskov M."/>
            <person name="dePamphilis C."/>
            <person name="Albert V.A."/>
            <person name="Aono N."/>
            <person name="Aoyama T."/>
            <person name="Ambrose B.A."/>
            <person name="Ashton N.W."/>
            <person name="Axtell M.J."/>
            <person name="Barker E."/>
            <person name="Barker M.S."/>
            <person name="Bennetzen J.L."/>
            <person name="Bonawitz N.D."/>
            <person name="Chapple C."/>
            <person name="Cheng C."/>
            <person name="Correa L.G."/>
            <person name="Dacre M."/>
            <person name="DeBarry J."/>
            <person name="Dreyer I."/>
            <person name="Elias M."/>
            <person name="Engstrom E.M."/>
            <person name="Estelle M."/>
            <person name="Feng L."/>
            <person name="Finet C."/>
            <person name="Floyd S.K."/>
            <person name="Frommer W.B."/>
            <person name="Fujita T."/>
            <person name="Gramzow L."/>
            <person name="Gutensohn M."/>
            <person name="Harholt J."/>
            <person name="Hattori M."/>
            <person name="Heyl A."/>
            <person name="Hirai T."/>
            <person name="Hiwatashi Y."/>
            <person name="Ishikawa M."/>
            <person name="Iwata M."/>
            <person name="Karol K.G."/>
            <person name="Koehler B."/>
            <person name="Kolukisaoglu U."/>
            <person name="Kubo M."/>
            <person name="Kurata T."/>
            <person name="Lalonde S."/>
            <person name="Li K."/>
            <person name="Li Y."/>
            <person name="Litt A."/>
            <person name="Lyons E."/>
            <person name="Manning G."/>
            <person name="Maruyama T."/>
            <person name="Michael T.P."/>
            <person name="Mikami K."/>
            <person name="Miyazaki S."/>
            <person name="Morinaga S."/>
            <person name="Murata T."/>
            <person name="Mueller-Roeber B."/>
            <person name="Nelson D.R."/>
            <person name="Obara M."/>
            <person name="Oguri Y."/>
            <person name="Olmstead R.G."/>
            <person name="Onodera N."/>
            <person name="Petersen B.L."/>
            <person name="Pils B."/>
            <person name="Prigge M."/>
            <person name="Rensing S.A."/>
            <person name="Riano-Pachon D.M."/>
            <person name="Roberts A.W."/>
            <person name="Sato Y."/>
            <person name="Scheller H.V."/>
            <person name="Schulz B."/>
            <person name="Schulz C."/>
            <person name="Shakirov E.V."/>
            <person name="Shibagaki N."/>
            <person name="Shinohara N."/>
            <person name="Shippen D.E."/>
            <person name="Soerensen I."/>
            <person name="Sotooka R."/>
            <person name="Sugimoto N."/>
            <person name="Sugita M."/>
            <person name="Sumikawa N."/>
            <person name="Tanurdzic M."/>
            <person name="Theissen G."/>
            <person name="Ulvskov P."/>
            <person name="Wakazuki S."/>
            <person name="Weng J.K."/>
            <person name="Willats W.W."/>
            <person name="Wipf D."/>
            <person name="Wolf P.G."/>
            <person name="Yang L."/>
            <person name="Zimmer A.D."/>
            <person name="Zhu Q."/>
            <person name="Mitros T."/>
            <person name="Hellsten U."/>
            <person name="Loque D."/>
            <person name="Otillar R."/>
            <person name="Salamov A."/>
            <person name="Schmutz J."/>
            <person name="Shapiro H."/>
            <person name="Lindquist E."/>
            <person name="Lucas S."/>
            <person name="Rokhsar D."/>
            <person name="Grigoriev I.V."/>
        </authorList>
    </citation>
    <scope>NUCLEOTIDE SEQUENCE [LARGE SCALE GENOMIC DNA]</scope>
</reference>
<dbReference type="InterPro" id="IPR036168">
    <property type="entry name" value="AP2_Mu_C_sf"/>
</dbReference>
<name>D8S4W4_SELML</name>
<dbReference type="Gramene" id="EFJ20343">
    <property type="protein sequence ID" value="EFJ20343"/>
    <property type="gene ID" value="SELMODRAFT_176924"/>
</dbReference>
<evidence type="ECO:0000256" key="5">
    <source>
        <dbReference type="ARBA" id="ARBA00029433"/>
    </source>
</evidence>
<organism evidence="8">
    <name type="scientific">Selaginella moellendorffii</name>
    <name type="common">Spikemoss</name>
    <dbReference type="NCBI Taxonomy" id="88036"/>
    <lineage>
        <taxon>Eukaryota</taxon>
        <taxon>Viridiplantae</taxon>
        <taxon>Streptophyta</taxon>
        <taxon>Embryophyta</taxon>
        <taxon>Tracheophyta</taxon>
        <taxon>Lycopodiopsida</taxon>
        <taxon>Selaginellales</taxon>
        <taxon>Selaginellaceae</taxon>
        <taxon>Selaginella</taxon>
    </lineage>
</organism>
<dbReference type="Gene3D" id="2.60.40.1170">
    <property type="entry name" value="Mu homology domain, subdomain B"/>
    <property type="match status" value="2"/>
</dbReference>
<dbReference type="InterPro" id="IPR028565">
    <property type="entry name" value="MHD"/>
</dbReference>
<comment type="similarity">
    <text evidence="1">Belongs to the adaptor complexes medium subunit family.</text>
</comment>
<dbReference type="OMA" id="SYHPCAQ"/>
<evidence type="ECO:0000256" key="4">
    <source>
        <dbReference type="ARBA" id="ARBA00023136"/>
    </source>
</evidence>
<dbReference type="PANTHER" id="PTHR16082">
    <property type="entry name" value="AP-5 COMPLEX SUBUNIT MU-1"/>
    <property type="match status" value="1"/>
</dbReference>
<evidence type="ECO:0000256" key="2">
    <source>
        <dbReference type="ARBA" id="ARBA00022448"/>
    </source>
</evidence>
<dbReference type="PROSITE" id="PS51072">
    <property type="entry name" value="MHD"/>
    <property type="match status" value="1"/>
</dbReference>
<sequence length="613" mass="66353">MGCSIRALWILNQHRHVVFSRRFPTVEKKWKNARSKHGDGICYSLPSDAQLIQSFVERKEREGSFRGLATREEYSQPGSDSWVDDPITRSIISLQIPKPDESGELYLLWPIVFHIRGPFHILVLPFVEPHHLATYENLCWRADCGGPVANGHNSLSSLLLDLPSITGAFCVAQTLGDLIVGEALEPEININPSSTMGGLLDSITGGIGIASITARAKPVAAPVAAAATAIAAGVTGAAPAGILGSTTTKGILKASDKEALLGFITSAMPFGTPLDLNPITINAIKANGFSAQDIPPQDQKQPAWKPYLFKSKQKLVFALHEVVTAALYDRDDVADVITLKGQLLCRADLEGLPDVNVQLSCPSSGEIDGVTFHPCAQALDHGPDKQTITFSPPLGNFVLAKYMATPAFRPPLQGFYQLSMVSDDEGAFLFRMKLLEGYKGPIVMEQCSLSIPFHRRTIAALDGAPSMGTVSNTDHSIEWKILAGHRSTISKSMEVTYSGTVKFAPRAVDTNQRDTVGFSDDDEIDCGNENKMDKADMNLVAAKWEDPFCWEAYSYAKASVKLVGGTMSGVSIDTKTVAIYPTAKVPCEVSSQIISGEYIFWNSLGRYPHVAPA</sequence>
<keyword evidence="3" id="KW-0653">Protein transport</keyword>
<dbReference type="eggNOG" id="KOG0937">
    <property type="taxonomic scope" value="Eukaryota"/>
</dbReference>
<dbReference type="AlphaFoldDB" id="D8S4W4"/>
<dbReference type="GO" id="GO:0005829">
    <property type="term" value="C:cytosol"/>
    <property type="evidence" value="ECO:0000318"/>
    <property type="project" value="GO_Central"/>
</dbReference>
<evidence type="ECO:0000256" key="3">
    <source>
        <dbReference type="ARBA" id="ARBA00022927"/>
    </source>
</evidence>
<dbReference type="InterPro" id="IPR039591">
    <property type="entry name" value="AP5M1"/>
</dbReference>
<dbReference type="STRING" id="88036.D8S4W4"/>
<dbReference type="Pfam" id="PF00928">
    <property type="entry name" value="Adap_comp_sub"/>
    <property type="match status" value="1"/>
</dbReference>
<dbReference type="KEGG" id="smo:SELMODRAFT_176924"/>
<dbReference type="OrthoDB" id="1877176at2759"/>
<dbReference type="HOGENOM" id="CLU_486966_0_0_1"/>
<feature type="domain" description="MHD" evidence="6">
    <location>
        <begin position="312"/>
        <end position="563"/>
    </location>
</feature>
<evidence type="ECO:0000313" key="8">
    <source>
        <dbReference type="Proteomes" id="UP000001514"/>
    </source>
</evidence>
<proteinExistence type="inferred from homology"/>
<dbReference type="Proteomes" id="UP000001514">
    <property type="component" value="Unassembled WGS sequence"/>
</dbReference>
<evidence type="ECO:0000313" key="7">
    <source>
        <dbReference type="EMBL" id="EFJ20343.1"/>
    </source>
</evidence>
<dbReference type="SUPFAM" id="SSF49447">
    <property type="entry name" value="Second domain of Mu2 adaptin subunit (ap50) of ap2 adaptor"/>
    <property type="match status" value="1"/>
</dbReference>
<keyword evidence="2" id="KW-0813">Transport</keyword>
<evidence type="ECO:0000256" key="1">
    <source>
        <dbReference type="ARBA" id="ARBA00005324"/>
    </source>
</evidence>
<dbReference type="InParanoid" id="D8S4W4"/>
<comment type="subcellular location">
    <subcellularLocation>
        <location evidence="5">Endomembrane system</location>
        <topology evidence="5">Peripheral membrane protein</topology>
        <orientation evidence="5">Cytoplasmic side</orientation>
    </subcellularLocation>
</comment>
<evidence type="ECO:0000259" key="6">
    <source>
        <dbReference type="PROSITE" id="PS51072"/>
    </source>
</evidence>
<dbReference type="GO" id="GO:0005770">
    <property type="term" value="C:late endosome"/>
    <property type="evidence" value="ECO:0000318"/>
    <property type="project" value="GO_Central"/>
</dbReference>
<dbReference type="GO" id="GO:0005764">
    <property type="term" value="C:lysosome"/>
    <property type="evidence" value="ECO:0000318"/>
    <property type="project" value="GO_Central"/>
</dbReference>
<keyword evidence="8" id="KW-1185">Reference proteome</keyword>
<dbReference type="GO" id="GO:0015031">
    <property type="term" value="P:protein transport"/>
    <property type="evidence" value="ECO:0007669"/>
    <property type="project" value="UniProtKB-KW"/>
</dbReference>
<protein>
    <recommendedName>
        <fullName evidence="6">MHD domain-containing protein</fullName>
    </recommendedName>
</protein>
<dbReference type="PANTHER" id="PTHR16082:SF2">
    <property type="entry name" value="AP-5 COMPLEX SUBUNIT MU-1"/>
    <property type="match status" value="1"/>
</dbReference>
<dbReference type="FunCoup" id="D8S4W4">
    <property type="interactions" value="3676"/>
</dbReference>
<dbReference type="GO" id="GO:0016197">
    <property type="term" value="P:endosomal transport"/>
    <property type="evidence" value="ECO:0000318"/>
    <property type="project" value="GO_Central"/>
</dbReference>
<keyword evidence="4" id="KW-0472">Membrane</keyword>
<dbReference type="GO" id="GO:0030119">
    <property type="term" value="C:AP-type membrane coat adaptor complex"/>
    <property type="evidence" value="ECO:0000318"/>
    <property type="project" value="GO_Central"/>
</dbReference>
<accession>D8S4W4</accession>
<dbReference type="EMBL" id="GL377602">
    <property type="protein sequence ID" value="EFJ20343.1"/>
    <property type="molecule type" value="Genomic_DNA"/>
</dbReference>